<organism evidence="1 2">
    <name type="scientific">Mycobacterium simiae</name>
    <name type="common">Mycobacterium habana</name>
    <dbReference type="NCBI Taxonomy" id="1784"/>
    <lineage>
        <taxon>Bacteria</taxon>
        <taxon>Bacillati</taxon>
        <taxon>Actinomycetota</taxon>
        <taxon>Actinomycetes</taxon>
        <taxon>Mycobacteriales</taxon>
        <taxon>Mycobacteriaceae</taxon>
        <taxon>Mycobacterium</taxon>
        <taxon>Mycobacterium simiae complex</taxon>
    </lineage>
</organism>
<dbReference type="EMBL" id="VTZN01000318">
    <property type="protein sequence ID" value="KAA1243944.1"/>
    <property type="molecule type" value="Genomic_DNA"/>
</dbReference>
<evidence type="ECO:0000313" key="2">
    <source>
        <dbReference type="Proteomes" id="UP000324701"/>
    </source>
</evidence>
<accession>A0A5B1B9L1</accession>
<dbReference type="RefSeq" id="WP_149656487.1">
    <property type="nucleotide sequence ID" value="NZ_VTZN01000318.1"/>
</dbReference>
<reference evidence="1 2" key="1">
    <citation type="submission" date="2019-09" db="EMBL/GenBank/DDBJ databases">
        <title>Report of infection by Mycobacterium simiae a patient suffering from pulmonary tuberculosis.</title>
        <authorList>
            <person name="Mohanty P.S."/>
            <person name="Bansal A.K."/>
            <person name="Singh H."/>
            <person name="Sharma S."/>
            <person name="Patil S.A."/>
            <person name="Upadhaya P."/>
            <person name="Singh P.K."/>
            <person name="Kumar D."/>
            <person name="Kumar S."/>
            <person name="Singh R.K."/>
            <person name="Chaudhary B."/>
        </authorList>
    </citation>
    <scope>NUCLEOTIDE SEQUENCE [LARGE SCALE GENOMIC DNA]</scope>
    <source>
        <strain evidence="1 2">JAL-560-SIM</strain>
    </source>
</reference>
<comment type="caution">
    <text evidence="1">The sequence shown here is derived from an EMBL/GenBank/DDBJ whole genome shotgun (WGS) entry which is preliminary data.</text>
</comment>
<dbReference type="OrthoDB" id="4735740at2"/>
<dbReference type="Proteomes" id="UP000324701">
    <property type="component" value="Unassembled WGS sequence"/>
</dbReference>
<proteinExistence type="predicted"/>
<name>A0A5B1B9L1_MYCSI</name>
<sequence length="118" mass="13600">MTNDEDSRRRIARIDYLRHLALDSLSHYDGGFSGLERVARDLDWIIQSLEEVADPSWTDLLGRLWFQLEGIYASMLHEGRSRLTPDDQVYAQEIVAKLVAEFQGYELPSVPDTDEDTQ</sequence>
<dbReference type="AlphaFoldDB" id="A0A5B1B9L1"/>
<evidence type="ECO:0000313" key="1">
    <source>
        <dbReference type="EMBL" id="KAA1243944.1"/>
    </source>
</evidence>
<protein>
    <submittedName>
        <fullName evidence="1">Uncharacterized protein</fullName>
    </submittedName>
</protein>
<keyword evidence="2" id="KW-1185">Reference proteome</keyword>
<gene>
    <name evidence="1" type="ORF">F0Q45_25275</name>
</gene>